<comment type="caution">
    <text evidence="1">The sequence shown here is derived from an EMBL/GenBank/DDBJ whole genome shotgun (WGS) entry which is preliminary data.</text>
</comment>
<name>A0A8H3IYS1_9LECA</name>
<accession>A0A8H3IYS1</accession>
<keyword evidence="2" id="KW-1185">Reference proteome</keyword>
<gene>
    <name evidence="1" type="ORF">IMSHALPRED_009324</name>
</gene>
<evidence type="ECO:0000313" key="2">
    <source>
        <dbReference type="Proteomes" id="UP000664534"/>
    </source>
</evidence>
<protein>
    <submittedName>
        <fullName evidence="1">Uncharacterized protein</fullName>
    </submittedName>
</protein>
<sequence>MTELLEDDVLLELADDCGSTELEGLSLDTETLLEDEDRLDHGDDLVVEGLLDAELECKEEAVEWWLLVSNDE</sequence>
<dbReference type="Proteomes" id="UP000664534">
    <property type="component" value="Unassembled WGS sequence"/>
</dbReference>
<dbReference type="AlphaFoldDB" id="A0A8H3IYS1"/>
<organism evidence="1 2">
    <name type="scientific">Imshaugia aleurites</name>
    <dbReference type="NCBI Taxonomy" id="172621"/>
    <lineage>
        <taxon>Eukaryota</taxon>
        <taxon>Fungi</taxon>
        <taxon>Dikarya</taxon>
        <taxon>Ascomycota</taxon>
        <taxon>Pezizomycotina</taxon>
        <taxon>Lecanoromycetes</taxon>
        <taxon>OSLEUM clade</taxon>
        <taxon>Lecanoromycetidae</taxon>
        <taxon>Lecanorales</taxon>
        <taxon>Lecanorineae</taxon>
        <taxon>Parmeliaceae</taxon>
        <taxon>Imshaugia</taxon>
    </lineage>
</organism>
<evidence type="ECO:0000313" key="1">
    <source>
        <dbReference type="EMBL" id="CAF9933354.1"/>
    </source>
</evidence>
<reference evidence="1" key="1">
    <citation type="submission" date="2021-03" db="EMBL/GenBank/DDBJ databases">
        <authorList>
            <person name="Tagirdzhanova G."/>
        </authorList>
    </citation>
    <scope>NUCLEOTIDE SEQUENCE</scope>
</reference>
<dbReference type="EMBL" id="CAJPDT010000070">
    <property type="protein sequence ID" value="CAF9933354.1"/>
    <property type="molecule type" value="Genomic_DNA"/>
</dbReference>
<proteinExistence type="predicted"/>